<sequence length="285" mass="32842">MKLEITHLTRYHYATPTSESVNEIRLTPSSNHRQSCYQHTVTVEPSVSLFSYDDFFGNRVHSFSVGDPHHELMIKTTSIVVTDELEPERKQILSLKEQLEMLHSERFINQHAEYLMDSKYTYIDPELAKPFVNGEIEVSIEKKLKMISEAIFTNYEYNPYATHVKTTIAEIVHLQQGVCQDFAHLMIAICKNMQVPARYVSGYHFVGDLQGGHADYEQASHAWVEAFVPGIGWVGYDPTNNGDINWRYVKLCHGRDYEDIVPVKGIYRGTDQQRLEVIVNVKQVE</sequence>
<name>A0A6B8RU91_9BACL</name>
<dbReference type="OrthoDB" id="9787782at2"/>
<reference evidence="3" key="1">
    <citation type="submission" date="2018-11" db="EMBL/GenBank/DDBJ databases">
        <title>Complete genome sequence of Paenibacillus sp. ML311-T8.</title>
        <authorList>
            <person name="Nam Y.-D."/>
            <person name="Kang J."/>
            <person name="Chung W.-H."/>
            <person name="Park Y.S."/>
        </authorList>
    </citation>
    <scope>NUCLEOTIDE SEQUENCE [LARGE SCALE GENOMIC DNA]</scope>
    <source>
        <strain evidence="3">ML311-T8</strain>
    </source>
</reference>
<dbReference type="AlphaFoldDB" id="A0A6B8RU91"/>
<dbReference type="InterPro" id="IPR038765">
    <property type="entry name" value="Papain-like_cys_pep_sf"/>
</dbReference>
<evidence type="ECO:0000259" key="1">
    <source>
        <dbReference type="SMART" id="SM00460"/>
    </source>
</evidence>
<dbReference type="SMART" id="SM00460">
    <property type="entry name" value="TGc"/>
    <property type="match status" value="1"/>
</dbReference>
<evidence type="ECO:0000313" key="3">
    <source>
        <dbReference type="Proteomes" id="UP000426246"/>
    </source>
</evidence>
<dbReference type="EMBL" id="CP034235">
    <property type="protein sequence ID" value="QGQ99372.1"/>
    <property type="molecule type" value="Genomic_DNA"/>
</dbReference>
<accession>A0A6B8RU91</accession>
<dbReference type="Proteomes" id="UP000426246">
    <property type="component" value="Chromosome"/>
</dbReference>
<dbReference type="InterPro" id="IPR013589">
    <property type="entry name" value="Bac_transglu_N"/>
</dbReference>
<dbReference type="Pfam" id="PF08379">
    <property type="entry name" value="Bact_transglu_N"/>
    <property type="match status" value="1"/>
</dbReference>
<dbReference type="PANTHER" id="PTHR33490:SF6">
    <property type="entry name" value="SLL1049 PROTEIN"/>
    <property type="match status" value="1"/>
</dbReference>
<gene>
    <name evidence="2" type="ORF">EHS13_33180</name>
</gene>
<dbReference type="Pfam" id="PF01841">
    <property type="entry name" value="Transglut_core"/>
    <property type="match status" value="1"/>
</dbReference>
<dbReference type="InterPro" id="IPR002931">
    <property type="entry name" value="Transglutaminase-like"/>
</dbReference>
<proteinExistence type="predicted"/>
<dbReference type="SUPFAM" id="SSF54001">
    <property type="entry name" value="Cysteine proteinases"/>
    <property type="match status" value="1"/>
</dbReference>
<protein>
    <submittedName>
        <fullName evidence="2">Transglutaminase family protein</fullName>
    </submittedName>
</protein>
<organism evidence="2 3">
    <name type="scientific">Paenibacillus psychroresistens</name>
    <dbReference type="NCBI Taxonomy" id="1778678"/>
    <lineage>
        <taxon>Bacteria</taxon>
        <taxon>Bacillati</taxon>
        <taxon>Bacillota</taxon>
        <taxon>Bacilli</taxon>
        <taxon>Bacillales</taxon>
        <taxon>Paenibacillaceae</taxon>
        <taxon>Paenibacillus</taxon>
    </lineage>
</organism>
<feature type="domain" description="Transglutaminase-like" evidence="1">
    <location>
        <begin position="171"/>
        <end position="240"/>
    </location>
</feature>
<dbReference type="RefSeq" id="WP_155704536.1">
    <property type="nucleotide sequence ID" value="NZ_CP034235.1"/>
</dbReference>
<evidence type="ECO:0000313" key="2">
    <source>
        <dbReference type="EMBL" id="QGQ99372.1"/>
    </source>
</evidence>
<dbReference type="KEGG" id="ppsc:EHS13_33180"/>
<keyword evidence="3" id="KW-1185">Reference proteome</keyword>
<dbReference type="Gene3D" id="3.10.620.30">
    <property type="match status" value="1"/>
</dbReference>
<dbReference type="PANTHER" id="PTHR33490">
    <property type="entry name" value="BLR5614 PROTEIN-RELATED"/>
    <property type="match status" value="1"/>
</dbReference>